<sequence length="149" mass="17018">MNSEKEVWDDSELRIAYETALAEYKKYHSLEAEKSQTQVQPRDETLEKQETTFVDHKDEDTSRAESNTDVAEEGQIVKDEKDHSPQEAENGVFNTSIPPSANTEQLPTIPPPPPIQGLTYDETYRRLLMSWYYAGYYAGLAQGMHQSQS</sequence>
<dbReference type="OMA" id="MMSWYFA"/>
<dbReference type="Proteomes" id="UP000016088">
    <property type="component" value="Unassembled WGS sequence"/>
</dbReference>
<dbReference type="CDD" id="cd22852">
    <property type="entry name" value="SMN_C"/>
    <property type="match status" value="1"/>
</dbReference>
<feature type="compositionally biased region" description="Basic and acidic residues" evidence="6">
    <location>
        <begin position="41"/>
        <end position="63"/>
    </location>
</feature>
<dbReference type="InterPro" id="IPR040424">
    <property type="entry name" value="Smn1"/>
</dbReference>
<protein>
    <submittedName>
        <fullName evidence="7">SMN family protein Smn1</fullName>
    </submittedName>
</protein>
<dbReference type="eggNOG" id="KOG4327">
    <property type="taxonomic scope" value="Eukaryota"/>
</dbReference>
<dbReference type="InterPro" id="IPR047313">
    <property type="entry name" value="SMN_C"/>
</dbReference>
<reference evidence="7 8" key="1">
    <citation type="journal article" date="2011" name="Science">
        <title>Comparative functional genomics of the fission yeasts.</title>
        <authorList>
            <person name="Rhind N."/>
            <person name="Chen Z."/>
            <person name="Yassour M."/>
            <person name="Thompson D.A."/>
            <person name="Haas B.J."/>
            <person name="Habib N."/>
            <person name="Wapinski I."/>
            <person name="Roy S."/>
            <person name="Lin M.F."/>
            <person name="Heiman D.I."/>
            <person name="Young S.K."/>
            <person name="Furuya K."/>
            <person name="Guo Y."/>
            <person name="Pidoux A."/>
            <person name="Chen H.M."/>
            <person name="Robbertse B."/>
            <person name="Goldberg J.M."/>
            <person name="Aoki K."/>
            <person name="Bayne E.H."/>
            <person name="Berlin A.M."/>
            <person name="Desjardins C.A."/>
            <person name="Dobbs E."/>
            <person name="Dukaj L."/>
            <person name="Fan L."/>
            <person name="FitzGerald M.G."/>
            <person name="French C."/>
            <person name="Gujja S."/>
            <person name="Hansen K."/>
            <person name="Keifenheim D."/>
            <person name="Levin J.Z."/>
            <person name="Mosher R.A."/>
            <person name="Mueller C.A."/>
            <person name="Pfiffner J."/>
            <person name="Priest M."/>
            <person name="Russ C."/>
            <person name="Smialowska A."/>
            <person name="Swoboda P."/>
            <person name="Sykes S.M."/>
            <person name="Vaughn M."/>
            <person name="Vengrova S."/>
            <person name="Yoder R."/>
            <person name="Zeng Q."/>
            <person name="Allshire R."/>
            <person name="Baulcombe D."/>
            <person name="Birren B.W."/>
            <person name="Brown W."/>
            <person name="Ekwall K."/>
            <person name="Kellis M."/>
            <person name="Leatherwood J."/>
            <person name="Levin H."/>
            <person name="Margalit H."/>
            <person name="Martienssen R."/>
            <person name="Nieduszynski C.A."/>
            <person name="Spatafora J.W."/>
            <person name="Friedman N."/>
            <person name="Dalgaard J.Z."/>
            <person name="Baumann P."/>
            <person name="Niki H."/>
            <person name="Regev A."/>
            <person name="Nusbaum C."/>
        </authorList>
    </citation>
    <scope>NUCLEOTIDE SEQUENCE [LARGE SCALE GENOMIC DNA]</scope>
    <source>
        <strain evidence="8">yFS286</strain>
    </source>
</reference>
<dbReference type="EMBL" id="KE503206">
    <property type="protein sequence ID" value="EPX74578.1"/>
    <property type="molecule type" value="Genomic_DNA"/>
</dbReference>
<dbReference type="GO" id="GO:0045292">
    <property type="term" value="P:mRNA cis splicing, via spliceosome"/>
    <property type="evidence" value="ECO:0007669"/>
    <property type="project" value="EnsemblFungi"/>
</dbReference>
<evidence type="ECO:0000313" key="8">
    <source>
        <dbReference type="Proteomes" id="UP000016088"/>
    </source>
</evidence>
<name>S9Q4M1_SCHOY</name>
<dbReference type="RefSeq" id="XP_013016009.1">
    <property type="nucleotide sequence ID" value="XM_013160555.1"/>
</dbReference>
<feature type="compositionally biased region" description="Basic and acidic residues" evidence="6">
    <location>
        <begin position="75"/>
        <end position="86"/>
    </location>
</feature>
<evidence type="ECO:0000256" key="6">
    <source>
        <dbReference type="SAM" id="MobiDB-lite"/>
    </source>
</evidence>
<dbReference type="GeneID" id="25031039"/>
<dbReference type="HOGENOM" id="CLU_093937_1_0_1"/>
<keyword evidence="3" id="KW-0507">mRNA processing</keyword>
<dbReference type="GO" id="GO:0005634">
    <property type="term" value="C:nucleus"/>
    <property type="evidence" value="ECO:0007669"/>
    <property type="project" value="UniProtKB-SubCell"/>
</dbReference>
<comment type="subcellular location">
    <subcellularLocation>
        <location evidence="1">Nucleus</location>
    </subcellularLocation>
</comment>
<keyword evidence="5" id="KW-0539">Nucleus</keyword>
<accession>S9Q4M1</accession>
<evidence type="ECO:0000256" key="3">
    <source>
        <dbReference type="ARBA" id="ARBA00022664"/>
    </source>
</evidence>
<feature type="region of interest" description="Disordered" evidence="6">
    <location>
        <begin position="32"/>
        <end position="117"/>
    </location>
</feature>
<evidence type="ECO:0000256" key="1">
    <source>
        <dbReference type="ARBA" id="ARBA00004123"/>
    </source>
</evidence>
<evidence type="ECO:0000256" key="5">
    <source>
        <dbReference type="ARBA" id="ARBA00023242"/>
    </source>
</evidence>
<dbReference type="CDD" id="cd22851">
    <property type="entry name" value="SMN_N"/>
    <property type="match status" value="1"/>
</dbReference>
<dbReference type="PANTHER" id="PTHR39267">
    <property type="entry name" value="SURVIVAL MOTOR NEURON-LIKE PROTEIN 1"/>
    <property type="match status" value="1"/>
</dbReference>
<dbReference type="PANTHER" id="PTHR39267:SF1">
    <property type="entry name" value="SURVIVAL MOTOR NEURON PROTEIN"/>
    <property type="match status" value="1"/>
</dbReference>
<evidence type="ECO:0000256" key="4">
    <source>
        <dbReference type="ARBA" id="ARBA00023187"/>
    </source>
</evidence>
<proteinExistence type="inferred from homology"/>
<gene>
    <name evidence="7" type="ORF">SOCG_02061</name>
</gene>
<dbReference type="OrthoDB" id="197400at2759"/>
<dbReference type="GO" id="GO:0032797">
    <property type="term" value="C:SMN complex"/>
    <property type="evidence" value="ECO:0007669"/>
    <property type="project" value="EnsemblFungi"/>
</dbReference>
<dbReference type="AlphaFoldDB" id="S9Q4M1"/>
<organism evidence="7 8">
    <name type="scientific">Schizosaccharomyces octosporus (strain yFS286)</name>
    <name type="common">Fission yeast</name>
    <name type="synonym">Octosporomyces octosporus</name>
    <dbReference type="NCBI Taxonomy" id="483514"/>
    <lineage>
        <taxon>Eukaryota</taxon>
        <taxon>Fungi</taxon>
        <taxon>Dikarya</taxon>
        <taxon>Ascomycota</taxon>
        <taxon>Taphrinomycotina</taxon>
        <taxon>Schizosaccharomycetes</taxon>
        <taxon>Schizosaccharomycetales</taxon>
        <taxon>Schizosaccharomycetaceae</taxon>
        <taxon>Schizosaccharomyces</taxon>
    </lineage>
</organism>
<evidence type="ECO:0000256" key="2">
    <source>
        <dbReference type="ARBA" id="ARBA00005371"/>
    </source>
</evidence>
<keyword evidence="4" id="KW-0508">mRNA splicing</keyword>
<dbReference type="Pfam" id="PF20635">
    <property type="entry name" value="SMN_YG-box"/>
    <property type="match status" value="1"/>
</dbReference>
<comment type="similarity">
    <text evidence="2">Belongs to the SMN family.</text>
</comment>
<keyword evidence="8" id="KW-1185">Reference proteome</keyword>
<dbReference type="VEuPathDB" id="FungiDB:SOCG_02061"/>
<evidence type="ECO:0000313" key="7">
    <source>
        <dbReference type="EMBL" id="EPX74578.1"/>
    </source>
</evidence>
<feature type="compositionally biased region" description="Polar residues" evidence="6">
    <location>
        <begin position="92"/>
        <end position="106"/>
    </location>
</feature>